<name>F8LEJ7_9BACT</name>
<protein>
    <submittedName>
        <fullName evidence="1">Uncharacterized protein</fullName>
    </submittedName>
</protein>
<gene>
    <name evidence="1" type="ORF">WCH_DD19290</name>
</gene>
<dbReference type="EMBL" id="FR872659">
    <property type="protein sequence ID" value="CCB91915.1"/>
    <property type="molecule type" value="Genomic_DNA"/>
</dbReference>
<sequence length="235" mass="27528">MESSLYQNEAFGMTRYLGLLLIIAAFCGCGTSQPPKMEKAIDATEVSRQILTYSEKLRFQKHLQLEDSVVYYNSKINRIRLDFSSMDVLDIWEARALLVDLVDEFLERINGNAIIYRDLGTFPFTASDLEVYIYFKSFYNHYVKLDSVGMISLKQGIASYIASDGFDCEGPCWRKRNEYYFQSRNFITFKRQGEALYKPDTESDFNIFGDERYIDPETRKYLNRISPRIKTNRPR</sequence>
<reference evidence="1" key="1">
    <citation type="submission" date="2011-05" db="EMBL/GenBank/DDBJ databases">
        <title>Unity in variety -- the pan-genome of the Chlamydiae.</title>
        <authorList>
            <person name="Collingro A."/>
            <person name="Tischler P."/>
            <person name="Weinmaier T."/>
            <person name="Penz T."/>
            <person name="Heinz E."/>
            <person name="Brunham R.C."/>
            <person name="Read T.D."/>
            <person name="Bavoil P.M."/>
            <person name="Sachse K."/>
            <person name="Kahane S."/>
            <person name="Friedman M.G."/>
            <person name="Rattei T."/>
            <person name="Myers G.S.A."/>
            <person name="Horn M."/>
        </authorList>
    </citation>
    <scope>NUCLEOTIDE SEQUENCE</scope>
    <source>
        <strain evidence="1">2032/99</strain>
    </source>
</reference>
<evidence type="ECO:0000313" key="1">
    <source>
        <dbReference type="EMBL" id="CCB91915.1"/>
    </source>
</evidence>
<organism evidence="1">
    <name type="scientific">Waddlia chondrophila 2032/99</name>
    <dbReference type="NCBI Taxonomy" id="765953"/>
    <lineage>
        <taxon>Bacteria</taxon>
        <taxon>Pseudomonadati</taxon>
        <taxon>Chlamydiota</taxon>
        <taxon>Chlamydiia</taxon>
        <taxon>Parachlamydiales</taxon>
        <taxon>Waddliaceae</taxon>
        <taxon>Waddlia</taxon>
    </lineage>
</organism>
<proteinExistence type="predicted"/>
<accession>F8LEJ7</accession>
<dbReference type="AlphaFoldDB" id="F8LEJ7"/>